<feature type="transmembrane region" description="Helical" evidence="8">
    <location>
        <begin position="35"/>
        <end position="51"/>
    </location>
</feature>
<keyword evidence="3 8" id="KW-0812">Transmembrane</keyword>
<keyword evidence="4" id="KW-1000">Mitochondrion outer membrane</keyword>
<reference evidence="9" key="1">
    <citation type="submission" date="2020-11" db="EMBL/GenBank/DDBJ databases">
        <authorList>
            <person name="Tran Van P."/>
        </authorList>
    </citation>
    <scope>NUCLEOTIDE SEQUENCE</scope>
</reference>
<evidence type="ECO:0000313" key="9">
    <source>
        <dbReference type="EMBL" id="CAD7281215.1"/>
    </source>
</evidence>
<evidence type="ECO:0000256" key="2">
    <source>
        <dbReference type="ARBA" id="ARBA00008969"/>
    </source>
</evidence>
<name>A0A7R9BWF0_9CRUS</name>
<sequence>MDAILCSWRDLVVSVKSVVHPGWVYLLRLSRPHKAAVFSATVCLALLAIIAQQMKRSKRPRPGQSPYYNRGNSLRTRGNYRRLVAQDDFSFRGGGGDAYKFRNTSSSICSDQKSTSTLITMLAGDASVGTGVGNSPCTAQQLGLLGLEALETAIGYWEDAEVAFSREAMTGSGQLALTNKSEAELGRQLQVLLEKAFDLQDAGETLFLHEGSLLFSREESLATPRMEGGMTRTLSYSSDGCDSFHSALSDMSDELLEVEGSLGEPGKLALYRLAKAVYEESGIPTRGLYTEIVGLTSDDDYRVKVHCLRLGFQYVFEQDTPRRWFADAGFQILSDLFVRAEKDPREMQMSFEELVNYLMSPNGRRIMTYELKAKGYYATTFFDVVIENLLEAFIQIESPPGFVLAVTNNRWLSSRFKESGLTASLWSIIKARKRTLENPEGYLTRYYDLLAHAAPVVVWGFLGTDIRLNQICNAMKDEFSGYVNDIFNVRKVRYTTVEELSQDLWKLAKLHHDLLVQRLAL</sequence>
<keyword evidence="5 8" id="KW-1133">Transmembrane helix</keyword>
<evidence type="ECO:0000256" key="4">
    <source>
        <dbReference type="ARBA" id="ARBA00022787"/>
    </source>
</evidence>
<proteinExistence type="inferred from homology"/>
<evidence type="ECO:0000313" key="10">
    <source>
        <dbReference type="Proteomes" id="UP000678499"/>
    </source>
</evidence>
<gene>
    <name evidence="9" type="ORF">NMOB1V02_LOCUS8866</name>
</gene>
<dbReference type="PANTHER" id="PTHR21508:SF5">
    <property type="entry name" value="MITOGUARDIN"/>
    <property type="match status" value="1"/>
</dbReference>
<comment type="subcellular location">
    <subcellularLocation>
        <location evidence="1">Mitochondrion outer membrane</location>
    </subcellularLocation>
</comment>
<dbReference type="AlphaFoldDB" id="A0A7R9BWF0"/>
<dbReference type="InterPro" id="IPR019392">
    <property type="entry name" value="Miga"/>
</dbReference>
<organism evidence="9">
    <name type="scientific">Notodromas monacha</name>
    <dbReference type="NCBI Taxonomy" id="399045"/>
    <lineage>
        <taxon>Eukaryota</taxon>
        <taxon>Metazoa</taxon>
        <taxon>Ecdysozoa</taxon>
        <taxon>Arthropoda</taxon>
        <taxon>Crustacea</taxon>
        <taxon>Oligostraca</taxon>
        <taxon>Ostracoda</taxon>
        <taxon>Podocopa</taxon>
        <taxon>Podocopida</taxon>
        <taxon>Cypridocopina</taxon>
        <taxon>Cypridoidea</taxon>
        <taxon>Cyprididae</taxon>
        <taxon>Notodromas</taxon>
    </lineage>
</organism>
<keyword evidence="6" id="KW-0496">Mitochondrion</keyword>
<dbReference type="Pfam" id="PF10265">
    <property type="entry name" value="Miga"/>
    <property type="match status" value="1"/>
</dbReference>
<dbReference type="GO" id="GO:0005741">
    <property type="term" value="C:mitochondrial outer membrane"/>
    <property type="evidence" value="ECO:0007669"/>
    <property type="project" value="UniProtKB-SubCell"/>
</dbReference>
<evidence type="ECO:0000256" key="5">
    <source>
        <dbReference type="ARBA" id="ARBA00022989"/>
    </source>
</evidence>
<evidence type="ECO:0000256" key="8">
    <source>
        <dbReference type="SAM" id="Phobius"/>
    </source>
</evidence>
<evidence type="ECO:0000256" key="6">
    <source>
        <dbReference type="ARBA" id="ARBA00023128"/>
    </source>
</evidence>
<evidence type="ECO:0000256" key="1">
    <source>
        <dbReference type="ARBA" id="ARBA00004294"/>
    </source>
</evidence>
<dbReference type="EMBL" id="CAJPEX010002691">
    <property type="protein sequence ID" value="CAG0921367.1"/>
    <property type="molecule type" value="Genomic_DNA"/>
</dbReference>
<accession>A0A7R9BWF0</accession>
<protein>
    <submittedName>
        <fullName evidence="9">Uncharacterized protein</fullName>
    </submittedName>
</protein>
<dbReference type="EMBL" id="OA884728">
    <property type="protein sequence ID" value="CAD7281215.1"/>
    <property type="molecule type" value="Genomic_DNA"/>
</dbReference>
<evidence type="ECO:0000256" key="7">
    <source>
        <dbReference type="ARBA" id="ARBA00023136"/>
    </source>
</evidence>
<dbReference type="PANTHER" id="PTHR21508">
    <property type="entry name" value="MITOGUARDIN"/>
    <property type="match status" value="1"/>
</dbReference>
<dbReference type="Proteomes" id="UP000678499">
    <property type="component" value="Unassembled WGS sequence"/>
</dbReference>
<evidence type="ECO:0000256" key="3">
    <source>
        <dbReference type="ARBA" id="ARBA00022692"/>
    </source>
</evidence>
<dbReference type="GO" id="GO:0008053">
    <property type="term" value="P:mitochondrial fusion"/>
    <property type="evidence" value="ECO:0007669"/>
    <property type="project" value="InterPro"/>
</dbReference>
<keyword evidence="7 8" id="KW-0472">Membrane</keyword>
<dbReference type="OrthoDB" id="8880065at2759"/>
<keyword evidence="10" id="KW-1185">Reference proteome</keyword>
<comment type="similarity">
    <text evidence="2">Belongs to the mitoguardin family.</text>
</comment>